<feature type="compositionally biased region" description="Basic and acidic residues" evidence="1">
    <location>
        <begin position="1"/>
        <end position="21"/>
    </location>
</feature>
<dbReference type="Proteomes" id="UP000564496">
    <property type="component" value="Unassembled WGS sequence"/>
</dbReference>
<evidence type="ECO:0000256" key="1">
    <source>
        <dbReference type="SAM" id="MobiDB-lite"/>
    </source>
</evidence>
<dbReference type="AlphaFoldDB" id="A0A7Z0ITI2"/>
<evidence type="ECO:0000313" key="2">
    <source>
        <dbReference type="EMBL" id="NYI78877.1"/>
    </source>
</evidence>
<name>A0A7Z0ITI2_9ACTN</name>
<comment type="caution">
    <text evidence="2">The sequence shown here is derived from an EMBL/GenBank/DDBJ whole genome shotgun (WGS) entry which is preliminary data.</text>
</comment>
<sequence length="33" mass="3545">MHHTSKDRIAMTSRSTRDGRGGRAAFGTSLPAD</sequence>
<gene>
    <name evidence="2" type="ORF">BJ988_003525</name>
</gene>
<proteinExistence type="predicted"/>
<organism evidence="2 3">
    <name type="scientific">Nocardioides panzhihuensis</name>
    <dbReference type="NCBI Taxonomy" id="860243"/>
    <lineage>
        <taxon>Bacteria</taxon>
        <taxon>Bacillati</taxon>
        <taxon>Actinomycetota</taxon>
        <taxon>Actinomycetes</taxon>
        <taxon>Propionibacteriales</taxon>
        <taxon>Nocardioidaceae</taxon>
        <taxon>Nocardioides</taxon>
    </lineage>
</organism>
<accession>A0A7Z0ITI2</accession>
<protein>
    <submittedName>
        <fullName evidence="2">Uncharacterized protein</fullName>
    </submittedName>
</protein>
<keyword evidence="3" id="KW-1185">Reference proteome</keyword>
<feature type="region of interest" description="Disordered" evidence="1">
    <location>
        <begin position="1"/>
        <end position="33"/>
    </location>
</feature>
<evidence type="ECO:0000313" key="3">
    <source>
        <dbReference type="Proteomes" id="UP000564496"/>
    </source>
</evidence>
<dbReference type="EMBL" id="JACBZR010000001">
    <property type="protein sequence ID" value="NYI78877.1"/>
    <property type="molecule type" value="Genomic_DNA"/>
</dbReference>
<reference evidence="2 3" key="1">
    <citation type="submission" date="2020-07" db="EMBL/GenBank/DDBJ databases">
        <title>Sequencing the genomes of 1000 actinobacteria strains.</title>
        <authorList>
            <person name="Klenk H.-P."/>
        </authorList>
    </citation>
    <scope>NUCLEOTIDE SEQUENCE [LARGE SCALE GENOMIC DNA]</scope>
    <source>
        <strain evidence="2 3">DSM 26487</strain>
    </source>
</reference>